<evidence type="ECO:0000259" key="1">
    <source>
        <dbReference type="Pfam" id="PF00582"/>
    </source>
</evidence>
<feature type="domain" description="UspA" evidence="1">
    <location>
        <begin position="11"/>
        <end position="144"/>
    </location>
</feature>
<dbReference type="EMBL" id="JBHTKH010000009">
    <property type="protein sequence ID" value="MFD1055577.1"/>
    <property type="molecule type" value="Genomic_DNA"/>
</dbReference>
<evidence type="ECO:0000313" key="2">
    <source>
        <dbReference type="EMBL" id="MFD1055577.1"/>
    </source>
</evidence>
<accession>A0ABW3MY05</accession>
<dbReference type="RefSeq" id="WP_386053609.1">
    <property type="nucleotide sequence ID" value="NZ_JBHTKH010000009.1"/>
</dbReference>
<dbReference type="Proteomes" id="UP001597046">
    <property type="component" value="Unassembled WGS sequence"/>
</dbReference>
<evidence type="ECO:0000313" key="3">
    <source>
        <dbReference type="Proteomes" id="UP001597046"/>
    </source>
</evidence>
<protein>
    <submittedName>
        <fullName evidence="2">Universal stress protein</fullName>
    </submittedName>
</protein>
<dbReference type="CDD" id="cd00293">
    <property type="entry name" value="USP-like"/>
    <property type="match status" value="1"/>
</dbReference>
<organism evidence="2 3">
    <name type="scientific">Terrabacter terrigena</name>
    <dbReference type="NCBI Taxonomy" id="574718"/>
    <lineage>
        <taxon>Bacteria</taxon>
        <taxon>Bacillati</taxon>
        <taxon>Actinomycetota</taxon>
        <taxon>Actinomycetes</taxon>
        <taxon>Micrococcales</taxon>
        <taxon>Intrasporangiaceae</taxon>
        <taxon>Terrabacter</taxon>
    </lineage>
</organism>
<dbReference type="Gene3D" id="3.40.50.12370">
    <property type="match status" value="1"/>
</dbReference>
<reference evidence="3" key="1">
    <citation type="journal article" date="2019" name="Int. J. Syst. Evol. Microbiol.">
        <title>The Global Catalogue of Microorganisms (GCM) 10K type strain sequencing project: providing services to taxonomists for standard genome sequencing and annotation.</title>
        <authorList>
            <consortium name="The Broad Institute Genomics Platform"/>
            <consortium name="The Broad Institute Genome Sequencing Center for Infectious Disease"/>
            <person name="Wu L."/>
            <person name="Ma J."/>
        </authorList>
    </citation>
    <scope>NUCLEOTIDE SEQUENCE [LARGE SCALE GENOMIC DNA]</scope>
    <source>
        <strain evidence="3">CCUG 57508</strain>
    </source>
</reference>
<dbReference type="SUPFAM" id="SSF52402">
    <property type="entry name" value="Adenine nucleotide alpha hydrolases-like"/>
    <property type="match status" value="1"/>
</dbReference>
<proteinExistence type="predicted"/>
<sequence>MNIAALGRTYTIVVGVSPTSGSPGALRWAVEEASVRGGRVVAVRAWRPHAPETATGGRVPSVVSDDRALADEEARLAEDVARVLGHDHVVETRVVGGKRRAVLLEESRSADLVVIDAGRSTEVGARWLGSRIARASRCPVVVVPPALGDRGAGPLGQAVGRLGRSVERAAGTAGRPGFQRPPTR</sequence>
<dbReference type="Pfam" id="PF00582">
    <property type="entry name" value="Usp"/>
    <property type="match status" value="1"/>
</dbReference>
<dbReference type="InterPro" id="IPR006016">
    <property type="entry name" value="UspA"/>
</dbReference>
<keyword evidence="3" id="KW-1185">Reference proteome</keyword>
<comment type="caution">
    <text evidence="2">The sequence shown here is derived from an EMBL/GenBank/DDBJ whole genome shotgun (WGS) entry which is preliminary data.</text>
</comment>
<gene>
    <name evidence="2" type="ORF">ACFQ2V_14780</name>
</gene>
<name>A0ABW3MY05_9MICO</name>